<protein>
    <recommendedName>
        <fullName evidence="7">Large ribosomal subunit protein mL54</fullName>
    </recommendedName>
</protein>
<proteinExistence type="inferred from homology"/>
<evidence type="ECO:0000256" key="6">
    <source>
        <dbReference type="ARBA" id="ARBA00033752"/>
    </source>
</evidence>
<accession>A0A9W3BAJ2</accession>
<dbReference type="AlphaFoldDB" id="A0A9W3BAJ2"/>
<evidence type="ECO:0000256" key="1">
    <source>
        <dbReference type="ARBA" id="ARBA00004173"/>
    </source>
</evidence>
<name>A0A9W3BAJ2_BIOGL</name>
<dbReference type="Pfam" id="PF08561">
    <property type="entry name" value="Ribosomal_L37"/>
    <property type="match status" value="1"/>
</dbReference>
<evidence type="ECO:0000256" key="4">
    <source>
        <dbReference type="ARBA" id="ARBA00023128"/>
    </source>
</evidence>
<dbReference type="OMA" id="NARTYAK"/>
<keyword evidence="2" id="KW-0809">Transit peptide</keyword>
<keyword evidence="5" id="KW-0687">Ribonucleoprotein</keyword>
<dbReference type="GeneID" id="129928082"/>
<reference evidence="9" key="1">
    <citation type="submission" date="2025-08" db="UniProtKB">
        <authorList>
            <consortium name="RefSeq"/>
        </authorList>
    </citation>
    <scope>IDENTIFICATION</scope>
</reference>
<keyword evidence="4" id="KW-0496">Mitochondrion</keyword>
<evidence type="ECO:0000256" key="2">
    <source>
        <dbReference type="ARBA" id="ARBA00022946"/>
    </source>
</evidence>
<dbReference type="Proteomes" id="UP001165740">
    <property type="component" value="Chromosome 1"/>
</dbReference>
<dbReference type="GO" id="GO:0005762">
    <property type="term" value="C:mitochondrial large ribosomal subunit"/>
    <property type="evidence" value="ECO:0007669"/>
    <property type="project" value="TreeGrafter"/>
</dbReference>
<gene>
    <name evidence="9" type="primary">LOC129928082</name>
</gene>
<comment type="subcellular location">
    <subcellularLocation>
        <location evidence="1">Mitochondrion</location>
    </subcellularLocation>
</comment>
<keyword evidence="3" id="KW-0689">Ribosomal protein</keyword>
<dbReference type="GO" id="GO:0003735">
    <property type="term" value="F:structural constituent of ribosome"/>
    <property type="evidence" value="ECO:0007669"/>
    <property type="project" value="TreeGrafter"/>
</dbReference>
<keyword evidence="8" id="KW-1185">Reference proteome</keyword>
<evidence type="ECO:0000313" key="9">
    <source>
        <dbReference type="RefSeq" id="XP_055896444.1"/>
    </source>
</evidence>
<evidence type="ECO:0000313" key="8">
    <source>
        <dbReference type="Proteomes" id="UP001165740"/>
    </source>
</evidence>
<sequence>MCCTLLDSLSVCLGYFLEGLFDHCLGGRLGVKIGQYLIIIGLCHKTMKMGIQWTSFTNLSKVGAQAAKKTRIEVETDPEKLLKYCCGANIYIEGKDPELKPDSEYPAWLWNLRIERGRTKLSELNPETPAYWKRLSRINYTNNIRIKTRLQRLKAIQYPDDKIP</sequence>
<evidence type="ECO:0000256" key="3">
    <source>
        <dbReference type="ARBA" id="ARBA00022980"/>
    </source>
</evidence>
<dbReference type="RefSeq" id="XP_055896444.1">
    <property type="nucleotide sequence ID" value="XM_056040469.1"/>
</dbReference>
<dbReference type="PANTHER" id="PTHR28595:SF1">
    <property type="entry name" value="LARGE RIBOSOMAL SUBUNIT PROTEIN ML54"/>
    <property type="match status" value="1"/>
</dbReference>
<dbReference type="OrthoDB" id="10252718at2759"/>
<evidence type="ECO:0000256" key="7">
    <source>
        <dbReference type="ARBA" id="ARBA00035179"/>
    </source>
</evidence>
<organism evidence="8 9">
    <name type="scientific">Biomphalaria glabrata</name>
    <name type="common">Bloodfluke planorb</name>
    <name type="synonym">Freshwater snail</name>
    <dbReference type="NCBI Taxonomy" id="6526"/>
    <lineage>
        <taxon>Eukaryota</taxon>
        <taxon>Metazoa</taxon>
        <taxon>Spiralia</taxon>
        <taxon>Lophotrochozoa</taxon>
        <taxon>Mollusca</taxon>
        <taxon>Gastropoda</taxon>
        <taxon>Heterobranchia</taxon>
        <taxon>Euthyneura</taxon>
        <taxon>Panpulmonata</taxon>
        <taxon>Hygrophila</taxon>
        <taxon>Lymnaeoidea</taxon>
        <taxon>Planorbidae</taxon>
        <taxon>Biomphalaria</taxon>
    </lineage>
</organism>
<dbReference type="PANTHER" id="PTHR28595">
    <property type="entry name" value="39S RIBOSOMAL PROTEIN L54, MITOCHONDRIAL"/>
    <property type="match status" value="1"/>
</dbReference>
<dbReference type="InterPro" id="IPR013870">
    <property type="entry name" value="Ribosomal_mL54"/>
</dbReference>
<comment type="similarity">
    <text evidence="6">Belongs to the mitochondrion-specific ribosomal protein mL54 family.</text>
</comment>
<evidence type="ECO:0000256" key="5">
    <source>
        <dbReference type="ARBA" id="ARBA00023274"/>
    </source>
</evidence>